<dbReference type="PANTHER" id="PTHR10037">
    <property type="entry name" value="VOLTAGE-GATED CATION CHANNEL CALCIUM AND SODIUM"/>
    <property type="match status" value="1"/>
</dbReference>
<sequence length="1735" mass="193487">MSAATIHPEAETDKKKEEDSTNVWPPADLMEKSLNIFDKGSGLRQFCLNLATPNNWFDMFILFCIVANSLVMAMTDYSNVNGMKAGGAANYDDRWEPSTDGSPMNQFVEACEYPFNIIFIIECVVKIIALGFMGKKGSSGYIRDPWNKLDFVVVIISVIGMLPGLPNLSVLRTFRVLRPLRTLAKSPGLRKIIGAVIDSIPDLANVIVLLTFVLLIFAIAGLVFWNGILHARCRLTPFPVTMPTGCEASTVDDACWQEFLGNVTSYYDEHWDYDKNEAKDSYPGAAADIYRCLEDENDDPHDPPKWSKDSSPWSTPTNCVWPLYEDDARACSLTGTGMHGCKYHAAASGVNAVCGSDYDEYGNPRFEDGVDGKYIPYGSVDRTLMAVYHEDMQFGYTSYDNIFVSFVTTFQSCSMEGWTTVMYHTMDAWSVVPSVLIFVVLVLIGGNIVLNLVLAVVTSSLDKLEEDEEEEEEEEEEEAEGEGEKKEEEVEVYTGLKAFVKNPVFGNFIMGCILLNTIILAMDHDGIEENTGLVDALDMINVILTFVFLAEMILNIAGLGPKEYFSDAFSCFDATIVVVSMIDFIMTSTKSDDDEGGGGGAISALRGARLLRILKMAKEWKTMQTLLGLIAKTVLEIGNFGILLFLFIFIYSLCGMQFFANRMRFDDNGWKIDISDFEAWENAPDHPQHHFDDIAWSMVTVFQILTGEDWNAAMYDGVRSAKIPELAIIFYLSLVILGAFIVMNLFLAILLGNFEGNDDIVQNKEEARFTEFSADISTEDLAIAKDMGKKWLRKTSMDSAVAVGEGDGPPKPETIQESNPDGLDNIPDITAEVSMTEEELKKYNFENSVSCFIFAHTNPVREMCRKLSSHPYFDSFILGCILVSSFCLALDNPLNDPDGGLANALVAIDLVFSIIFMIELVTKVISLGFILHPGSYLRDPWNMLDSAIVLISILSLSNAVDGGSLKALRTFRVLRPLRMIKRFPELKLVVDALVSSVPGALNVMVISCLFLLLFAILGVSFYKGKFNMCDTEGLELPGGLEFDTPLEDFLNQYPLADGSWNETLLTWDSFNNSTFGKYSDIFNPANATSACDLVRAPPKNIYGPNDMTSKLVCDCLGASWGLVTDGQTFDDVIQAFSTLFEITTTEGWTAVTYAAVDNMGKHMQPKRDAGKTHIIFFVLFMLVGAFFVMELFVGVVIDNFNRLKETKGGNIFMTDSQQEWAKTQAFIMKIKPEKKIHPPTSGFGALWCYNFVMPNLNPKFDQSIMACIIGNSVVMAMQHHGQSEVFSNFIEGMNYLFAFIFSVEAILKLNAMGWKYFRDAWNKFDFVVVLGTNVGIVIKLVTGGGVGAVASIVRMFRIGRLVRLINSAKSIRLLFNTLITSIPSMANIGFLLFILFFIFSVMGVQSYAMVMEGDNLSTHANFRSIGESFILLFRFATGENWNGYMHTMLSTTEDCTPVKDMVYDPEKPWCISEADYMLPNGCTEINGCGDNLSIPPHLFFYMFTLMVTFVMLNLFVGVVLGAFENSEEGEILGPEDLDKFVEVWGQFDPEATFLIKVDDLKQFVDDLDKPMGFGKEYQAKEEEIMQRMRETGMWEIPYVKEEAGEEMVHITHVATAMAKRLVKEKQGEDFKDLDESHPNMVDINKRMLSSVRNITVIDKATIGDLFLAQADIKLKEKRLIKALTPAGMDVEKTPVVEEKKKLEATEEKKEEGGEEATEEKKEEGGGEEGKGEEAV</sequence>
<evidence type="ECO:0000256" key="7">
    <source>
        <dbReference type="ARBA" id="ARBA00023136"/>
    </source>
</evidence>
<evidence type="ECO:0000256" key="1">
    <source>
        <dbReference type="ARBA" id="ARBA00004141"/>
    </source>
</evidence>
<evidence type="ECO:0000256" key="8">
    <source>
        <dbReference type="ARBA" id="ARBA00023303"/>
    </source>
</evidence>
<feature type="region of interest" description="Disordered" evidence="9">
    <location>
        <begin position="1"/>
        <end position="25"/>
    </location>
</feature>
<evidence type="ECO:0000256" key="10">
    <source>
        <dbReference type="SAM" id="Phobius"/>
    </source>
</evidence>
<feature type="transmembrane region" description="Helical" evidence="10">
    <location>
        <begin position="1499"/>
        <end position="1523"/>
    </location>
</feature>
<evidence type="ECO:0000256" key="3">
    <source>
        <dbReference type="ARBA" id="ARBA00022692"/>
    </source>
</evidence>
<feature type="compositionally biased region" description="Acidic residues" evidence="9">
    <location>
        <begin position="464"/>
        <end position="481"/>
    </location>
</feature>
<protein>
    <submittedName>
        <fullName evidence="13">Uncharacterized protein</fullName>
    </submittedName>
</protein>
<feature type="transmembrane region" description="Helical" evidence="10">
    <location>
        <begin position="871"/>
        <end position="890"/>
    </location>
</feature>
<evidence type="ECO:0000256" key="9">
    <source>
        <dbReference type="SAM" id="MobiDB-lite"/>
    </source>
</evidence>
<keyword evidence="3 10" id="KW-0812">Transmembrane</keyword>
<dbReference type="InterPro" id="IPR031649">
    <property type="entry name" value="GPHH_dom"/>
</dbReference>
<feature type="region of interest" description="Disordered" evidence="9">
    <location>
        <begin position="1689"/>
        <end position="1735"/>
    </location>
</feature>
<dbReference type="EMBL" id="BRYA01001474">
    <property type="protein sequence ID" value="GMI44277.1"/>
    <property type="molecule type" value="Genomic_DNA"/>
</dbReference>
<evidence type="ECO:0000313" key="14">
    <source>
        <dbReference type="Proteomes" id="UP001165065"/>
    </source>
</evidence>
<dbReference type="Gene3D" id="1.20.120.350">
    <property type="entry name" value="Voltage-gated potassium channels. Chain C"/>
    <property type="match status" value="4"/>
</dbReference>
<feature type="transmembrane region" description="Helical" evidence="10">
    <location>
        <begin position="564"/>
        <end position="585"/>
    </location>
</feature>
<feature type="transmembrane region" description="Helical" evidence="10">
    <location>
        <begin position="1373"/>
        <end position="1399"/>
    </location>
</feature>
<feature type="transmembrane region" description="Helical" evidence="10">
    <location>
        <begin position="56"/>
        <end position="74"/>
    </location>
</feature>
<comment type="subcellular location">
    <subcellularLocation>
        <location evidence="1">Membrane</location>
        <topology evidence="1">Multi-pass membrane protein</topology>
    </subcellularLocation>
</comment>
<feature type="transmembrane region" description="Helical" evidence="10">
    <location>
        <begin position="1000"/>
        <end position="1022"/>
    </location>
</feature>
<evidence type="ECO:0000259" key="11">
    <source>
        <dbReference type="Pfam" id="PF00520"/>
    </source>
</evidence>
<feature type="domain" description="Ion transport" evidence="11">
    <location>
        <begin position="870"/>
        <end position="1207"/>
    </location>
</feature>
<feature type="compositionally biased region" description="Basic and acidic residues" evidence="9">
    <location>
        <begin position="1718"/>
        <end position="1735"/>
    </location>
</feature>
<feature type="compositionally biased region" description="Basic and acidic residues" evidence="9">
    <location>
        <begin position="1689"/>
        <end position="1711"/>
    </location>
</feature>
<dbReference type="InterPro" id="IPR027359">
    <property type="entry name" value="Volt_channel_dom_sf"/>
</dbReference>
<feature type="transmembrane region" description="Helical" evidence="10">
    <location>
        <begin position="203"/>
        <end position="225"/>
    </location>
</feature>
<dbReference type="Proteomes" id="UP001165065">
    <property type="component" value="Unassembled WGS sequence"/>
</dbReference>
<keyword evidence="7 10" id="KW-0472">Membrane</keyword>
<keyword evidence="2" id="KW-0813">Transport</keyword>
<feature type="transmembrane region" description="Helical" evidence="10">
    <location>
        <begin position="910"/>
        <end position="931"/>
    </location>
</feature>
<feature type="transmembrane region" description="Helical" evidence="10">
    <location>
        <begin position="146"/>
        <end position="165"/>
    </location>
</feature>
<dbReference type="Gene3D" id="1.10.287.70">
    <property type="match status" value="5"/>
</dbReference>
<feature type="domain" description="Ion transport" evidence="11">
    <location>
        <begin position="1259"/>
        <end position="1527"/>
    </location>
</feature>
<accession>A0A9W7LC53</accession>
<feature type="transmembrane region" description="Helical" evidence="10">
    <location>
        <begin position="534"/>
        <end position="558"/>
    </location>
</feature>
<feature type="transmembrane region" description="Helical" evidence="10">
    <location>
        <begin position="435"/>
        <end position="457"/>
    </location>
</feature>
<dbReference type="InterPro" id="IPR043203">
    <property type="entry name" value="VGCC_Ca_Na"/>
</dbReference>
<dbReference type="Pfam" id="PF16905">
    <property type="entry name" value="GPHH"/>
    <property type="match status" value="1"/>
</dbReference>
<dbReference type="InterPro" id="IPR005821">
    <property type="entry name" value="Ion_trans_dom"/>
</dbReference>
<comment type="caution">
    <text evidence="13">The sequence shown here is derived from an EMBL/GenBank/DDBJ whole genome shotgun (WGS) entry which is preliminary data.</text>
</comment>
<proteinExistence type="predicted"/>
<feature type="region of interest" description="Disordered" evidence="9">
    <location>
        <begin position="802"/>
        <end position="822"/>
    </location>
</feature>
<evidence type="ECO:0000256" key="5">
    <source>
        <dbReference type="ARBA" id="ARBA00022989"/>
    </source>
</evidence>
<dbReference type="GO" id="GO:0005248">
    <property type="term" value="F:voltage-gated sodium channel activity"/>
    <property type="evidence" value="ECO:0007669"/>
    <property type="project" value="TreeGrafter"/>
</dbReference>
<feature type="domain" description="Ion transport" evidence="11">
    <location>
        <begin position="503"/>
        <end position="755"/>
    </location>
</feature>
<evidence type="ECO:0000256" key="6">
    <source>
        <dbReference type="ARBA" id="ARBA00023065"/>
    </source>
</evidence>
<evidence type="ECO:0000256" key="2">
    <source>
        <dbReference type="ARBA" id="ARBA00022448"/>
    </source>
</evidence>
<feature type="transmembrane region" description="Helical" evidence="10">
    <location>
        <begin position="1289"/>
        <end position="1307"/>
    </location>
</feature>
<dbReference type="PANTHER" id="PTHR10037:SF62">
    <property type="entry name" value="SODIUM CHANNEL PROTEIN 60E"/>
    <property type="match status" value="1"/>
</dbReference>
<dbReference type="SUPFAM" id="SSF81324">
    <property type="entry name" value="Voltage-gated potassium channels"/>
    <property type="match status" value="4"/>
</dbReference>
<dbReference type="OrthoDB" id="431720at2759"/>
<evidence type="ECO:0000313" key="13">
    <source>
        <dbReference type="EMBL" id="GMI44277.1"/>
    </source>
</evidence>
<evidence type="ECO:0000256" key="4">
    <source>
        <dbReference type="ARBA" id="ARBA00022737"/>
    </source>
</evidence>
<feature type="region of interest" description="Disordered" evidence="9">
    <location>
        <begin position="464"/>
        <end position="487"/>
    </location>
</feature>
<keyword evidence="5 10" id="KW-1133">Transmembrane helix</keyword>
<feature type="domain" description="Ion transport" evidence="11">
    <location>
        <begin position="55"/>
        <end position="468"/>
    </location>
</feature>
<feature type="compositionally biased region" description="Basic and acidic residues" evidence="9">
    <location>
        <begin position="8"/>
        <end position="19"/>
    </location>
</feature>
<feature type="transmembrane region" description="Helical" evidence="10">
    <location>
        <begin position="728"/>
        <end position="754"/>
    </location>
</feature>
<keyword evidence="14" id="KW-1185">Reference proteome</keyword>
<dbReference type="Gene3D" id="1.10.238.10">
    <property type="entry name" value="EF-hand"/>
    <property type="match status" value="1"/>
</dbReference>
<feature type="transmembrane region" description="Helical" evidence="10">
    <location>
        <begin position="640"/>
        <end position="660"/>
    </location>
</feature>
<feature type="transmembrane region" description="Helical" evidence="10">
    <location>
        <begin position="504"/>
        <end position="522"/>
    </location>
</feature>
<organism evidence="13 14">
    <name type="scientific">Triparma columacea</name>
    <dbReference type="NCBI Taxonomy" id="722753"/>
    <lineage>
        <taxon>Eukaryota</taxon>
        <taxon>Sar</taxon>
        <taxon>Stramenopiles</taxon>
        <taxon>Ochrophyta</taxon>
        <taxon>Bolidophyceae</taxon>
        <taxon>Parmales</taxon>
        <taxon>Triparmaceae</taxon>
        <taxon>Triparma</taxon>
    </lineage>
</organism>
<keyword evidence="4" id="KW-0677">Repeat</keyword>
<feature type="domain" description="Voltage-dependent L-type calcium channel IQ-associated" evidence="12">
    <location>
        <begin position="1539"/>
        <end position="1589"/>
    </location>
</feature>
<feature type="transmembrane region" description="Helical" evidence="10">
    <location>
        <begin position="1174"/>
        <end position="1197"/>
    </location>
</feature>
<keyword evidence="6" id="KW-0406">Ion transport</keyword>
<name>A0A9W7LC53_9STRA</name>
<keyword evidence="8" id="KW-0407">Ion channel</keyword>
<feature type="transmembrane region" description="Helical" evidence="10">
    <location>
        <begin position="1327"/>
        <end position="1353"/>
    </location>
</feature>
<dbReference type="GO" id="GO:0001518">
    <property type="term" value="C:voltage-gated sodium channel complex"/>
    <property type="evidence" value="ECO:0007669"/>
    <property type="project" value="TreeGrafter"/>
</dbReference>
<gene>
    <name evidence="13" type="ORF">TrCOL_g12664</name>
</gene>
<dbReference type="FunFam" id="1.20.120.350:FF:000095">
    <property type="entry name" value="Voltage-gated Ca2+ channel, alpha subunit"/>
    <property type="match status" value="1"/>
</dbReference>
<evidence type="ECO:0000259" key="12">
    <source>
        <dbReference type="Pfam" id="PF16905"/>
    </source>
</evidence>
<feature type="transmembrane region" description="Helical" evidence="10">
    <location>
        <begin position="113"/>
        <end position="134"/>
    </location>
</feature>
<reference evidence="14" key="1">
    <citation type="journal article" date="2023" name="Commun. Biol.">
        <title>Genome analysis of Parmales, the sister group of diatoms, reveals the evolutionary specialization of diatoms from phago-mixotrophs to photoautotrophs.</title>
        <authorList>
            <person name="Ban H."/>
            <person name="Sato S."/>
            <person name="Yoshikawa S."/>
            <person name="Yamada K."/>
            <person name="Nakamura Y."/>
            <person name="Ichinomiya M."/>
            <person name="Sato N."/>
            <person name="Blanc-Mathieu R."/>
            <person name="Endo H."/>
            <person name="Kuwata A."/>
            <person name="Ogata H."/>
        </authorList>
    </citation>
    <scope>NUCLEOTIDE SEQUENCE [LARGE SCALE GENOMIC DNA]</scope>
</reference>
<dbReference type="GO" id="GO:0022843">
    <property type="term" value="F:voltage-gated monoatomic cation channel activity"/>
    <property type="evidence" value="ECO:0007669"/>
    <property type="project" value="UniProtKB-ARBA"/>
</dbReference>
<dbReference type="Pfam" id="PF00520">
    <property type="entry name" value="Ion_trans"/>
    <property type="match status" value="4"/>
</dbReference>